<protein>
    <submittedName>
        <fullName evidence="1">Uncharacterized protein</fullName>
    </submittedName>
</protein>
<dbReference type="Proteomes" id="UP000266743">
    <property type="component" value="Chromosome 11"/>
</dbReference>
<evidence type="ECO:0000313" key="1">
    <source>
        <dbReference type="EMBL" id="RHW67628.1"/>
    </source>
</evidence>
<reference evidence="1" key="1">
    <citation type="submission" date="2018-09" db="EMBL/GenBank/DDBJ databases">
        <title>whole genome sequence of T. equiperdum IVM-t1 strain.</title>
        <authorList>
            <person name="Suganuma K."/>
        </authorList>
    </citation>
    <scope>NUCLEOTIDE SEQUENCE [LARGE SCALE GENOMIC DNA]</scope>
    <source>
        <strain evidence="1">IVM-t1</strain>
    </source>
</reference>
<dbReference type="AlphaFoldDB" id="A0A3L6KUV9"/>
<proteinExistence type="predicted"/>
<name>A0A3L6KUV9_9TRYP</name>
<accession>A0A3L6KUV9</accession>
<dbReference type="EMBL" id="QSBY01000011">
    <property type="protein sequence ID" value="RHW67628.1"/>
    <property type="molecule type" value="Genomic_DNA"/>
</dbReference>
<comment type="caution">
    <text evidence="1">The sequence shown here is derived from an EMBL/GenBank/DDBJ whole genome shotgun (WGS) entry which is preliminary data.</text>
</comment>
<gene>
    <name evidence="1" type="ORF">DPX39_110057000</name>
</gene>
<sequence>MRELPFSISRFLGQQLSTAEWLQCRRTCTEYCTVCDTKLYDE</sequence>
<organism evidence="1">
    <name type="scientific">Trypanosoma brucei equiperdum</name>
    <dbReference type="NCBI Taxonomy" id="630700"/>
    <lineage>
        <taxon>Eukaryota</taxon>
        <taxon>Discoba</taxon>
        <taxon>Euglenozoa</taxon>
        <taxon>Kinetoplastea</taxon>
        <taxon>Metakinetoplastina</taxon>
        <taxon>Trypanosomatida</taxon>
        <taxon>Trypanosomatidae</taxon>
        <taxon>Trypanosoma</taxon>
    </lineage>
</organism>